<dbReference type="Proteomes" id="UP001627284">
    <property type="component" value="Unassembled WGS sequence"/>
</dbReference>
<dbReference type="AlphaFoldDB" id="A0ABD2TRJ1"/>
<organism evidence="1 2">
    <name type="scientific">Solanum stoloniferum</name>
    <dbReference type="NCBI Taxonomy" id="62892"/>
    <lineage>
        <taxon>Eukaryota</taxon>
        <taxon>Viridiplantae</taxon>
        <taxon>Streptophyta</taxon>
        <taxon>Embryophyta</taxon>
        <taxon>Tracheophyta</taxon>
        <taxon>Spermatophyta</taxon>
        <taxon>Magnoliopsida</taxon>
        <taxon>eudicotyledons</taxon>
        <taxon>Gunneridae</taxon>
        <taxon>Pentapetalae</taxon>
        <taxon>asterids</taxon>
        <taxon>lamiids</taxon>
        <taxon>Solanales</taxon>
        <taxon>Solanaceae</taxon>
        <taxon>Solanoideae</taxon>
        <taxon>Solaneae</taxon>
        <taxon>Solanum</taxon>
    </lineage>
</organism>
<name>A0ABD2TRJ1_9SOLN</name>
<reference evidence="1 2" key="1">
    <citation type="submission" date="2024-05" db="EMBL/GenBank/DDBJ databases">
        <title>De novo assembly of an allotetraploid wild potato.</title>
        <authorList>
            <person name="Hosaka A.J."/>
        </authorList>
    </citation>
    <scope>NUCLEOTIDE SEQUENCE [LARGE SCALE GENOMIC DNA]</scope>
    <source>
        <tissue evidence="1">Young leaves</tissue>
    </source>
</reference>
<sequence length="280" mass="32124">FYLNKKMQVFRSMKRVTIPFDDKTKGQIIGRGQQADQISYHADDDALVFGLPDGVAENDSDFDHTQVSMYDSREVIEDVPIPVFCNIDLDLFQNSLSTTVTKALELFSFLKSNKPILQQNVMKYLRDFGYNSAICKTKWESSSGSVKGGNYQFIDVIRSDSSNQMINRYIIDLDFAAEFEIARPTNHYKRMLQSLRKVFVGKSEELKQILKVMSEAVRRSLRSKELHIPPWRKQGFMQNKWLGAYKRTTNILPSLNLPPLKQTDVVQCCSVGFNAAVNCY</sequence>
<dbReference type="PANTHER" id="PTHR31579">
    <property type="entry name" value="OS03G0796600 PROTEIN"/>
    <property type="match status" value="1"/>
</dbReference>
<feature type="non-terminal residue" evidence="1">
    <location>
        <position position="1"/>
    </location>
</feature>
<dbReference type="PANTHER" id="PTHR31579:SF64">
    <property type="match status" value="1"/>
</dbReference>
<evidence type="ECO:0000313" key="1">
    <source>
        <dbReference type="EMBL" id="KAL3358881.1"/>
    </source>
</evidence>
<proteinExistence type="predicted"/>
<dbReference type="NCBIfam" id="TIGR01615">
    <property type="entry name" value="A_thal_3542"/>
    <property type="match status" value="1"/>
</dbReference>
<keyword evidence="2" id="KW-1185">Reference proteome</keyword>
<protein>
    <submittedName>
        <fullName evidence="1">Uncharacterized protein</fullName>
    </submittedName>
</protein>
<evidence type="ECO:0000313" key="2">
    <source>
        <dbReference type="Proteomes" id="UP001627284"/>
    </source>
</evidence>
<dbReference type="Pfam" id="PF04720">
    <property type="entry name" value="PDDEXK_6"/>
    <property type="match status" value="1"/>
</dbReference>
<dbReference type="InterPro" id="IPR006502">
    <property type="entry name" value="PDDEXK-like"/>
</dbReference>
<gene>
    <name evidence="1" type="ORF">AABB24_015791</name>
</gene>
<accession>A0ABD2TRJ1</accession>
<dbReference type="EMBL" id="JBJKTR010000009">
    <property type="protein sequence ID" value="KAL3358881.1"/>
    <property type="molecule type" value="Genomic_DNA"/>
</dbReference>
<comment type="caution">
    <text evidence="1">The sequence shown here is derived from an EMBL/GenBank/DDBJ whole genome shotgun (WGS) entry which is preliminary data.</text>
</comment>